<dbReference type="GO" id="GO:0000723">
    <property type="term" value="P:telomere maintenance"/>
    <property type="evidence" value="ECO:0007669"/>
    <property type="project" value="InterPro"/>
</dbReference>
<evidence type="ECO:0000313" key="3">
    <source>
        <dbReference type="Proteomes" id="UP000515211"/>
    </source>
</evidence>
<sequence>MAFLLARLLDKRGLPHAHILLFMHPTNKPRSPSDIDRFISTTEIPDRLRRPRSRAVIDEVGFSKYKRPDNGRTITKRNVIIGNSFIVPYNPYLLLRYGYHINIEHTCQTFATKYLFKHLYKGSDRIKEPVVIRLPFHFLEEHVVIFRDDDNIQDVLNRVNGKLTKLLAWFLANTLNPFAKLLTYSEFPNKFVWKDDKGCTSFVDLRIVYDVIYDAFKEAYYTLGILQDDKEFVDAILEANDRFLMDEMNFDRELLREELKDSLKSMTHEQKNAYYQILNAISMDLGGFYFVYGYSDTGKTFLYRTLSVSLRCNGKIVLNVASSGITSLLLPNRHNTHSRFKIPLNINEDSDIVQSSNNSSYIWDYCNVLKLYRNMHLSSSSCSQDNCEIMDFANWLIHIGDGLAGDSIDGESEVLIPDDILIDDTDTSFKELI</sequence>
<dbReference type="GO" id="GO:0016787">
    <property type="term" value="F:hydrolase activity"/>
    <property type="evidence" value="ECO:0007669"/>
    <property type="project" value="UniProtKB-KW"/>
</dbReference>
<accession>A0A6P4DCQ8</accession>
<dbReference type="InterPro" id="IPR010285">
    <property type="entry name" value="DNA_helicase_pif1-like_DEAD"/>
</dbReference>
<dbReference type="Pfam" id="PF05970">
    <property type="entry name" value="PIF1"/>
    <property type="match status" value="1"/>
</dbReference>
<dbReference type="GeneID" id="107488606"/>
<dbReference type="SUPFAM" id="SSF52540">
    <property type="entry name" value="P-loop containing nucleoside triphosphate hydrolases"/>
    <property type="match status" value="1"/>
</dbReference>
<dbReference type="AlphaFoldDB" id="A0A6P4DCQ8"/>
<keyword evidence="1" id="KW-0347">Helicase</keyword>
<comment type="similarity">
    <text evidence="1">Belongs to the helicase family.</text>
</comment>
<keyword evidence="1" id="KW-0547">Nucleotide-binding</keyword>
<dbReference type="GO" id="GO:0006281">
    <property type="term" value="P:DNA repair"/>
    <property type="evidence" value="ECO:0007669"/>
    <property type="project" value="UniProtKB-KW"/>
</dbReference>
<dbReference type="OrthoDB" id="1706095at2759"/>
<gene>
    <name evidence="4" type="primary">LOC107488606</name>
</gene>
<evidence type="ECO:0000256" key="1">
    <source>
        <dbReference type="RuleBase" id="RU363044"/>
    </source>
</evidence>
<reference evidence="3" key="1">
    <citation type="journal article" date="2016" name="Nat. Genet.">
        <title>The genome sequences of Arachis duranensis and Arachis ipaensis, the diploid ancestors of cultivated peanut.</title>
        <authorList>
            <person name="Bertioli D.J."/>
            <person name="Cannon S.B."/>
            <person name="Froenicke L."/>
            <person name="Huang G."/>
            <person name="Farmer A.D."/>
            <person name="Cannon E.K."/>
            <person name="Liu X."/>
            <person name="Gao D."/>
            <person name="Clevenger J."/>
            <person name="Dash S."/>
            <person name="Ren L."/>
            <person name="Moretzsohn M.C."/>
            <person name="Shirasawa K."/>
            <person name="Huang W."/>
            <person name="Vidigal B."/>
            <person name="Abernathy B."/>
            <person name="Chu Y."/>
            <person name="Niederhuth C.E."/>
            <person name="Umale P."/>
            <person name="Araujo A.C."/>
            <person name="Kozik A."/>
            <person name="Kim K.D."/>
            <person name="Burow M.D."/>
            <person name="Varshney R.K."/>
            <person name="Wang X."/>
            <person name="Zhang X."/>
            <person name="Barkley N."/>
            <person name="Guimaraes P.M."/>
            <person name="Isobe S."/>
            <person name="Guo B."/>
            <person name="Liao B."/>
            <person name="Stalker H.T."/>
            <person name="Schmitz R.J."/>
            <person name="Scheffler B.E."/>
            <person name="Leal-Bertioli S.C."/>
            <person name="Xun X."/>
            <person name="Jackson S.A."/>
            <person name="Michelmore R."/>
            <person name="Ozias-Akins P."/>
        </authorList>
    </citation>
    <scope>NUCLEOTIDE SEQUENCE [LARGE SCALE GENOMIC DNA]</scope>
    <source>
        <strain evidence="3">cv. V14167</strain>
    </source>
</reference>
<evidence type="ECO:0000259" key="2">
    <source>
        <dbReference type="Pfam" id="PF05970"/>
    </source>
</evidence>
<dbReference type="GO" id="GO:0006310">
    <property type="term" value="P:DNA recombination"/>
    <property type="evidence" value="ECO:0007669"/>
    <property type="project" value="UniProtKB-KW"/>
</dbReference>
<keyword evidence="1" id="KW-0233">DNA recombination</keyword>
<reference evidence="4" key="2">
    <citation type="submission" date="2025-08" db="UniProtKB">
        <authorList>
            <consortium name="RefSeq"/>
        </authorList>
    </citation>
    <scope>IDENTIFICATION</scope>
    <source>
        <tissue evidence="4">Whole plant</tissue>
    </source>
</reference>
<protein>
    <recommendedName>
        <fullName evidence="1">ATP-dependent DNA helicase</fullName>
        <ecNumber evidence="1">5.6.2.3</ecNumber>
    </recommendedName>
</protein>
<comment type="catalytic activity">
    <reaction evidence="1">
        <text>ATP + H2O = ADP + phosphate + H(+)</text>
        <dbReference type="Rhea" id="RHEA:13065"/>
        <dbReference type="ChEBI" id="CHEBI:15377"/>
        <dbReference type="ChEBI" id="CHEBI:15378"/>
        <dbReference type="ChEBI" id="CHEBI:30616"/>
        <dbReference type="ChEBI" id="CHEBI:43474"/>
        <dbReference type="ChEBI" id="CHEBI:456216"/>
        <dbReference type="EC" id="5.6.2.3"/>
    </reaction>
</comment>
<evidence type="ECO:0000313" key="4">
    <source>
        <dbReference type="RefSeq" id="XP_015964850.1"/>
    </source>
</evidence>
<dbReference type="PANTHER" id="PTHR10492:SF78">
    <property type="entry name" value="ATP-DEPENDENT DNA HELICASE"/>
    <property type="match status" value="1"/>
</dbReference>
<feature type="domain" description="DNA helicase Pif1-like DEAD-box helicase" evidence="2">
    <location>
        <begin position="266"/>
        <end position="350"/>
    </location>
</feature>
<dbReference type="Gene3D" id="3.40.50.300">
    <property type="entry name" value="P-loop containing nucleotide triphosphate hydrolases"/>
    <property type="match status" value="1"/>
</dbReference>
<keyword evidence="1" id="KW-0378">Hydrolase</keyword>
<keyword evidence="1" id="KW-0227">DNA damage</keyword>
<dbReference type="Proteomes" id="UP000515211">
    <property type="component" value="Chromosome 5"/>
</dbReference>
<organism evidence="3 4">
    <name type="scientific">Arachis duranensis</name>
    <name type="common">Wild peanut</name>
    <dbReference type="NCBI Taxonomy" id="130453"/>
    <lineage>
        <taxon>Eukaryota</taxon>
        <taxon>Viridiplantae</taxon>
        <taxon>Streptophyta</taxon>
        <taxon>Embryophyta</taxon>
        <taxon>Tracheophyta</taxon>
        <taxon>Spermatophyta</taxon>
        <taxon>Magnoliopsida</taxon>
        <taxon>eudicotyledons</taxon>
        <taxon>Gunneridae</taxon>
        <taxon>Pentapetalae</taxon>
        <taxon>rosids</taxon>
        <taxon>fabids</taxon>
        <taxon>Fabales</taxon>
        <taxon>Fabaceae</taxon>
        <taxon>Papilionoideae</taxon>
        <taxon>50 kb inversion clade</taxon>
        <taxon>dalbergioids sensu lato</taxon>
        <taxon>Dalbergieae</taxon>
        <taxon>Pterocarpus clade</taxon>
        <taxon>Arachis</taxon>
    </lineage>
</organism>
<dbReference type="RefSeq" id="XP_015964850.1">
    <property type="nucleotide sequence ID" value="XM_016109364.1"/>
</dbReference>
<name>A0A6P4DCQ8_ARADU</name>
<keyword evidence="3" id="KW-1185">Reference proteome</keyword>
<proteinExistence type="inferred from homology"/>
<keyword evidence="1" id="KW-0234">DNA repair</keyword>
<dbReference type="PANTHER" id="PTHR10492">
    <property type="match status" value="1"/>
</dbReference>
<dbReference type="EC" id="5.6.2.3" evidence="1"/>
<dbReference type="InterPro" id="IPR027417">
    <property type="entry name" value="P-loop_NTPase"/>
</dbReference>
<dbReference type="GO" id="GO:0005524">
    <property type="term" value="F:ATP binding"/>
    <property type="evidence" value="ECO:0007669"/>
    <property type="project" value="UniProtKB-KW"/>
</dbReference>
<keyword evidence="1" id="KW-0067">ATP-binding</keyword>
<dbReference type="KEGG" id="adu:107488606"/>
<dbReference type="GO" id="GO:0043139">
    <property type="term" value="F:5'-3' DNA helicase activity"/>
    <property type="evidence" value="ECO:0007669"/>
    <property type="project" value="UniProtKB-EC"/>
</dbReference>
<comment type="cofactor">
    <cofactor evidence="1">
        <name>Mg(2+)</name>
        <dbReference type="ChEBI" id="CHEBI:18420"/>
    </cofactor>
</comment>